<dbReference type="PANTHER" id="PTHR24320">
    <property type="entry name" value="RETINOL DEHYDROGENASE"/>
    <property type="match status" value="1"/>
</dbReference>
<name>A0ABR1U7V6_9PEZI</name>
<keyword evidence="2" id="KW-0521">NADP</keyword>
<keyword evidence="3" id="KW-0560">Oxidoreductase</keyword>
<evidence type="ECO:0000256" key="2">
    <source>
        <dbReference type="ARBA" id="ARBA00022857"/>
    </source>
</evidence>
<comment type="caution">
    <text evidence="4">The sequence shown here is derived from an EMBL/GenBank/DDBJ whole genome shotgun (WGS) entry which is preliminary data.</text>
</comment>
<dbReference type="PANTHER" id="PTHR24320:SF252">
    <property type="entry name" value="DEHYDROGENASE_REDUCTASE FAMILY PROTEIN, PUTATIVE (AFU_ORTHOLOGUE AFUA_3G08550)-RELATED"/>
    <property type="match status" value="1"/>
</dbReference>
<organism evidence="4 5">
    <name type="scientific">Apiospora rasikravindrae</name>
    <dbReference type="NCBI Taxonomy" id="990691"/>
    <lineage>
        <taxon>Eukaryota</taxon>
        <taxon>Fungi</taxon>
        <taxon>Dikarya</taxon>
        <taxon>Ascomycota</taxon>
        <taxon>Pezizomycotina</taxon>
        <taxon>Sordariomycetes</taxon>
        <taxon>Xylariomycetidae</taxon>
        <taxon>Amphisphaeriales</taxon>
        <taxon>Apiosporaceae</taxon>
        <taxon>Apiospora</taxon>
    </lineage>
</organism>
<sequence>MPPAKVPSSEAYLLKAWRRQAKSKLAPPTPAAYEGKTVLLIGATGVILSDAARILSNLKISTLIFGVRNVKKGEALADTLKPKHADVDFKTWEVDLFSFESVQKFAATINNYGRIDAIVMGSAIMNEETKLTKDGWEETLQLVHLSAALLFALILPKLLANAEETRNLPPVVLSNVSSLSIRSTAPFLKLPATPAESYLAQLNRVDTTVTEKRNHAGDRVQIHSVDPGICPSPLSKFSIFSKIFLLWAGRPVEMSARAVVNSCLPVTGSHGKLMMDYDVVPYPEYMDRELGLELRERVWSETKKVLVDTFPETESFFATLSTEPVASLK</sequence>
<evidence type="ECO:0000256" key="3">
    <source>
        <dbReference type="ARBA" id="ARBA00023002"/>
    </source>
</evidence>
<dbReference type="Proteomes" id="UP001444661">
    <property type="component" value="Unassembled WGS sequence"/>
</dbReference>
<dbReference type="Gene3D" id="3.40.50.720">
    <property type="entry name" value="NAD(P)-binding Rossmann-like Domain"/>
    <property type="match status" value="1"/>
</dbReference>
<evidence type="ECO:0000256" key="1">
    <source>
        <dbReference type="ARBA" id="ARBA00006484"/>
    </source>
</evidence>
<accession>A0ABR1U7V6</accession>
<proteinExistence type="inferred from homology"/>
<comment type="similarity">
    <text evidence="1">Belongs to the short-chain dehydrogenases/reductases (SDR) family.</text>
</comment>
<evidence type="ECO:0000313" key="5">
    <source>
        <dbReference type="Proteomes" id="UP001444661"/>
    </source>
</evidence>
<gene>
    <name evidence="4" type="ORF">PG993_000201</name>
</gene>
<dbReference type="SUPFAM" id="SSF51735">
    <property type="entry name" value="NAD(P)-binding Rossmann-fold domains"/>
    <property type="match status" value="1"/>
</dbReference>
<evidence type="ECO:0000313" key="4">
    <source>
        <dbReference type="EMBL" id="KAK8054974.1"/>
    </source>
</evidence>
<dbReference type="Pfam" id="PF00106">
    <property type="entry name" value="adh_short"/>
    <property type="match status" value="1"/>
</dbReference>
<dbReference type="InterPro" id="IPR002347">
    <property type="entry name" value="SDR_fam"/>
</dbReference>
<reference evidence="4 5" key="1">
    <citation type="submission" date="2023-01" db="EMBL/GenBank/DDBJ databases">
        <title>Analysis of 21 Apiospora genomes using comparative genomics revels a genus with tremendous synthesis potential of carbohydrate active enzymes and secondary metabolites.</title>
        <authorList>
            <person name="Sorensen T."/>
        </authorList>
    </citation>
    <scope>NUCLEOTIDE SEQUENCE [LARGE SCALE GENOMIC DNA]</scope>
    <source>
        <strain evidence="4 5">CBS 33761</strain>
    </source>
</reference>
<dbReference type="EMBL" id="JAQQWK010000001">
    <property type="protein sequence ID" value="KAK8054974.1"/>
    <property type="molecule type" value="Genomic_DNA"/>
</dbReference>
<protein>
    <submittedName>
        <fullName evidence="4">Short-chain dehydrogenase</fullName>
    </submittedName>
</protein>
<dbReference type="InterPro" id="IPR036291">
    <property type="entry name" value="NAD(P)-bd_dom_sf"/>
</dbReference>
<keyword evidence="5" id="KW-1185">Reference proteome</keyword>